<comment type="similarity">
    <text evidence="2">Belongs to the PqqA family.</text>
</comment>
<reference evidence="6" key="1">
    <citation type="journal article" date="2019" name="Int. J. Syst. Evol. Microbiol.">
        <title>The Global Catalogue of Microorganisms (GCM) 10K type strain sequencing project: providing services to taxonomists for standard genome sequencing and annotation.</title>
        <authorList>
            <consortium name="The Broad Institute Genomics Platform"/>
            <consortium name="The Broad Institute Genome Sequencing Center for Infectious Disease"/>
            <person name="Wu L."/>
            <person name="Ma J."/>
        </authorList>
    </citation>
    <scope>NUCLEOTIDE SEQUENCE [LARGE SCALE GENOMIC DNA]</scope>
    <source>
        <strain evidence="6">JCM 17494</strain>
    </source>
</reference>
<dbReference type="InterPro" id="IPR011725">
    <property type="entry name" value="PQQ_synth_PqqA"/>
</dbReference>
<protein>
    <recommendedName>
        <fullName evidence="3">Coenzyme PQQ synthesis protein A</fullName>
    </recommendedName>
</protein>
<dbReference type="EMBL" id="BAABBE010000004">
    <property type="protein sequence ID" value="GAA3631318.1"/>
    <property type="molecule type" value="Genomic_DNA"/>
</dbReference>
<comment type="pathway">
    <text evidence="1">Cofactor biosynthesis; pyrroloquinoline quinone biosynthesis.</text>
</comment>
<accession>A0ABP7AGF9</accession>
<organism evidence="5 6">
    <name type="scientific">Lentzea roselyniae</name>
    <dbReference type="NCBI Taxonomy" id="531940"/>
    <lineage>
        <taxon>Bacteria</taxon>
        <taxon>Bacillati</taxon>
        <taxon>Actinomycetota</taxon>
        <taxon>Actinomycetes</taxon>
        <taxon>Pseudonocardiales</taxon>
        <taxon>Pseudonocardiaceae</taxon>
        <taxon>Lentzea</taxon>
    </lineage>
</organism>
<evidence type="ECO:0000313" key="5">
    <source>
        <dbReference type="EMBL" id="GAA3631318.1"/>
    </source>
</evidence>
<evidence type="ECO:0000256" key="4">
    <source>
        <dbReference type="SAM" id="MobiDB-lite"/>
    </source>
</evidence>
<evidence type="ECO:0000256" key="3">
    <source>
        <dbReference type="ARBA" id="ARBA00015086"/>
    </source>
</evidence>
<dbReference type="NCBIfam" id="TIGR02107">
    <property type="entry name" value="PQQ_syn_pqqA"/>
    <property type="match status" value="1"/>
</dbReference>
<sequence length="80" mass="8953">MYGLDLDRRDDITCGSPPRPTEVPRAQQSGTPAGDPRSCAMNVVVNTAEQKLPEVKREWVKPDFRDFETPMEVTAYAARS</sequence>
<feature type="region of interest" description="Disordered" evidence="4">
    <location>
        <begin position="1"/>
        <end position="39"/>
    </location>
</feature>
<name>A0ABP7AGF9_9PSEU</name>
<dbReference type="Proteomes" id="UP001500711">
    <property type="component" value="Unassembled WGS sequence"/>
</dbReference>
<evidence type="ECO:0000313" key="6">
    <source>
        <dbReference type="Proteomes" id="UP001500711"/>
    </source>
</evidence>
<feature type="compositionally biased region" description="Basic and acidic residues" evidence="4">
    <location>
        <begin position="1"/>
        <end position="12"/>
    </location>
</feature>
<proteinExistence type="inferred from homology"/>
<keyword evidence="6" id="KW-1185">Reference proteome</keyword>
<gene>
    <name evidence="5" type="ORF">GCM10022267_17760</name>
</gene>
<evidence type="ECO:0000256" key="1">
    <source>
        <dbReference type="ARBA" id="ARBA00004886"/>
    </source>
</evidence>
<evidence type="ECO:0000256" key="2">
    <source>
        <dbReference type="ARBA" id="ARBA00009325"/>
    </source>
</evidence>
<dbReference type="Pfam" id="PF08042">
    <property type="entry name" value="PqqA"/>
    <property type="match status" value="1"/>
</dbReference>
<comment type="caution">
    <text evidence="5">The sequence shown here is derived from an EMBL/GenBank/DDBJ whole genome shotgun (WGS) entry which is preliminary data.</text>
</comment>